<accession>A0A0M4DFK9</accession>
<feature type="region of interest" description="Disordered" evidence="1">
    <location>
        <begin position="169"/>
        <end position="238"/>
    </location>
</feature>
<dbReference type="Proteomes" id="UP000060513">
    <property type="component" value="Chromosome"/>
</dbReference>
<dbReference type="EMBL" id="CP011340">
    <property type="protein sequence ID" value="ALC21547.1"/>
    <property type="molecule type" value="Genomic_DNA"/>
</dbReference>
<proteinExistence type="predicted"/>
<evidence type="ECO:0000313" key="2">
    <source>
        <dbReference type="EMBL" id="ALC21547.1"/>
    </source>
</evidence>
<sequence>MRAVSVLGGGFSPPPCRCLALQGGGSSVPVGRERGREQGAGSCGGAASAVAGDRDGPRGWAGRTGRRRRCTGGGRRASAGRVRRAVGRCGSPARGWRGHAFRAGASAGGVGGAGPRRARAPWTCPYAGPGRRCVCARRDASAGVASGARAGGCVCPVPGRRRRVVGAAARLRTPAPGRRAADGTGAAPAARGTARRRRDGSYPRCAGNSSRPRGVSGCALRAPRAPRRPPGRATAAPQ</sequence>
<name>A0A0M4DFK9_STRPR</name>
<organism evidence="2">
    <name type="scientific">Streptomyces pristinaespiralis</name>
    <dbReference type="NCBI Taxonomy" id="38300"/>
    <lineage>
        <taxon>Bacteria</taxon>
        <taxon>Bacillati</taxon>
        <taxon>Actinomycetota</taxon>
        <taxon>Actinomycetes</taxon>
        <taxon>Kitasatosporales</taxon>
        <taxon>Streptomycetaceae</taxon>
        <taxon>Streptomyces</taxon>
    </lineage>
</organism>
<evidence type="ECO:0000313" key="3">
    <source>
        <dbReference type="Proteomes" id="UP000060513"/>
    </source>
</evidence>
<dbReference type="AlphaFoldDB" id="A0A0M4DFK9"/>
<protein>
    <submittedName>
        <fullName evidence="2">Uncharacterized protein</fullName>
    </submittedName>
</protein>
<dbReference type="KEGG" id="spri:SPRI_3241"/>
<reference evidence="2 3" key="1">
    <citation type="submission" date="2015-08" db="EMBL/GenBank/DDBJ databases">
        <title>Genome sequence of the pristinamycin over-producing bacterium Streptomyces pristinaespiralis HCCB10218.</title>
        <authorList>
            <person name="Tian J."/>
            <person name="Yang J."/>
            <person name="Li L."/>
            <person name="Ruan L."/>
            <person name="Wei W."/>
            <person name="Zheng G."/>
            <person name="Wei Z."/>
            <person name="Yang S."/>
            <person name="Ge M."/>
            <person name="Jiang W."/>
            <person name="Lu Y."/>
        </authorList>
    </citation>
    <scope>NUCLEOTIDE SEQUENCE [LARGE SCALE GENOMIC DNA]</scope>
    <source>
        <strain evidence="2 3">HCCB 10218</strain>
    </source>
</reference>
<feature type="compositionally biased region" description="Low complexity" evidence="1">
    <location>
        <begin position="175"/>
        <end position="192"/>
    </location>
</feature>
<evidence type="ECO:0000256" key="1">
    <source>
        <dbReference type="SAM" id="MobiDB-lite"/>
    </source>
</evidence>
<gene>
    <name evidence="2" type="ORF">SPRI_3241</name>
</gene>
<feature type="region of interest" description="Disordered" evidence="1">
    <location>
        <begin position="34"/>
        <end position="77"/>
    </location>
</feature>